<evidence type="ECO:0000256" key="1">
    <source>
        <dbReference type="ARBA" id="ARBA00022676"/>
    </source>
</evidence>
<dbReference type="Proteomes" id="UP000253324">
    <property type="component" value="Unassembled WGS sequence"/>
</dbReference>
<dbReference type="InterPro" id="IPR028098">
    <property type="entry name" value="Glyco_trans_4-like_N"/>
</dbReference>
<dbReference type="SUPFAM" id="SSF53756">
    <property type="entry name" value="UDP-Glycosyltransferase/glycogen phosphorylase"/>
    <property type="match status" value="2"/>
</dbReference>
<evidence type="ECO:0000313" key="5">
    <source>
        <dbReference type="EMBL" id="RCW86523.1"/>
    </source>
</evidence>
<evidence type="ECO:0000259" key="4">
    <source>
        <dbReference type="Pfam" id="PF13439"/>
    </source>
</evidence>
<sequence>MSFKRAVSAFVRITHILVETLPFATRKLVESVRVFGVKKTTSRILGFTRSGKLRALIGSRRTSLLSTVNDKNRDTHSSFYPKSQSRPAANFMVLRVLIVAEMSIPQCRKYRVDQKAELFGKIGVATKIIDWTHLDEVRTLLQTHPVVIFYRVPATPEVILIIQEAKRLGVHTFWEVDDLVFDPDGYLSNKNLDRLDPGLRAGVIAGMKLYRDALVLCDEGIGSTPILAKWMTETTGRPAHVIENALDDETLETAQRIRDSNEQYTKSQEDVIIVYGSGTKTHDIDFLSASEAIYNVLSKRPNVRLRIIGELNIEPRFDDLANRIERLPFTTFDGYLEKVASAHISIAPLEQTVFNDAKSNIKFLEASILGLPSVCSPVDAFKSAIIDGETGFLATSPDEWEHKLLALVDDQALRAEMAGKALESVFRAYSPEYIAQQQLAPLIRRFNNRKSNVSRILFANVYFAPQSFGGATIVAEEMAQRLAQKESVEVYVFTSWSNDGAPDYGVVRYDAKGATVFAVKVPVIRTRLMDVEDEAVGQVFEEVLNAIKPDVVQLHSIQTLGVALGSVCKAAGIPYAITLHDAWWLCERQFMVTGEGKYCFQTRIDPDLCALCVLDKSFNKQRTAIVLRGLFQADGLISPSRFFKQLHLYNGLRDEQIFVNKNGIKLPSAEYKRIPSKPIRFGYVGGSTPIKGYELVRQAFSALPECGIELVLVDNTLNHGYSSINADGMNAKNPVHIVPAYTQDTIDEFFSGIDVLLFPSQWKESFGLTVREALIRDVWVIATDAGGAVEDVVPGENGDVIPISNDSAYLRKAMEKVIENGNSLKNYSNPYKDRIRTFDEQADELLLYLMSLVKHEPVVVVDADR</sequence>
<keyword evidence="6" id="KW-1185">Reference proteome</keyword>
<evidence type="ECO:0000259" key="3">
    <source>
        <dbReference type="Pfam" id="PF00534"/>
    </source>
</evidence>
<dbReference type="EMBL" id="QPJM01000002">
    <property type="protein sequence ID" value="RCW86523.1"/>
    <property type="molecule type" value="Genomic_DNA"/>
</dbReference>
<keyword evidence="1" id="KW-0328">Glycosyltransferase</keyword>
<dbReference type="Pfam" id="PF13692">
    <property type="entry name" value="Glyco_trans_1_4"/>
    <property type="match status" value="1"/>
</dbReference>
<reference evidence="5 6" key="1">
    <citation type="submission" date="2018-07" db="EMBL/GenBank/DDBJ databases">
        <title>Genomic Encyclopedia of Type Strains, Phase III (KMG-III): the genomes of soil and plant-associated and newly described type strains.</title>
        <authorList>
            <person name="Whitman W."/>
        </authorList>
    </citation>
    <scope>NUCLEOTIDE SEQUENCE [LARGE SCALE GENOMIC DNA]</scope>
    <source>
        <strain evidence="5 6">31-25a</strain>
    </source>
</reference>
<keyword evidence="2 5" id="KW-0808">Transferase</keyword>
<evidence type="ECO:0000313" key="6">
    <source>
        <dbReference type="Proteomes" id="UP000253324"/>
    </source>
</evidence>
<name>A0A368Z244_9HYPH</name>
<dbReference type="Pfam" id="PF00534">
    <property type="entry name" value="Glycos_transf_1"/>
    <property type="match status" value="1"/>
</dbReference>
<dbReference type="CDD" id="cd03823">
    <property type="entry name" value="GT4_ExpE7-like"/>
    <property type="match status" value="1"/>
</dbReference>
<evidence type="ECO:0000256" key="2">
    <source>
        <dbReference type="ARBA" id="ARBA00022679"/>
    </source>
</evidence>
<gene>
    <name evidence="5" type="ORF">C7476_102507</name>
</gene>
<dbReference type="Gene3D" id="3.40.50.2000">
    <property type="entry name" value="Glycogen Phosphorylase B"/>
    <property type="match status" value="3"/>
</dbReference>
<protein>
    <submittedName>
        <fullName evidence="5">Glycosyltransferase involved in cell wall biosynthesis</fullName>
    </submittedName>
</protein>
<comment type="caution">
    <text evidence="5">The sequence shown here is derived from an EMBL/GenBank/DDBJ whole genome shotgun (WGS) entry which is preliminary data.</text>
</comment>
<accession>A0A368Z244</accession>
<dbReference type="Pfam" id="PF13439">
    <property type="entry name" value="Glyco_transf_4"/>
    <property type="match status" value="1"/>
</dbReference>
<proteinExistence type="predicted"/>
<dbReference type="OrthoDB" id="9771846at2"/>
<feature type="domain" description="Glycosyl transferase family 1" evidence="3">
    <location>
        <begin position="673"/>
        <end position="829"/>
    </location>
</feature>
<dbReference type="InterPro" id="IPR001296">
    <property type="entry name" value="Glyco_trans_1"/>
</dbReference>
<organism evidence="5 6">
    <name type="scientific">Phyllobacterium bourgognense</name>
    <dbReference type="NCBI Taxonomy" id="314236"/>
    <lineage>
        <taxon>Bacteria</taxon>
        <taxon>Pseudomonadati</taxon>
        <taxon>Pseudomonadota</taxon>
        <taxon>Alphaproteobacteria</taxon>
        <taxon>Hyphomicrobiales</taxon>
        <taxon>Phyllobacteriaceae</taxon>
        <taxon>Phyllobacterium</taxon>
    </lineage>
</organism>
<dbReference type="PANTHER" id="PTHR12526:SF510">
    <property type="entry name" value="D-INOSITOL 3-PHOSPHATE GLYCOSYLTRANSFERASE"/>
    <property type="match status" value="1"/>
</dbReference>
<feature type="domain" description="Glycosyltransferase subfamily 4-like N-terminal" evidence="4">
    <location>
        <begin position="468"/>
        <end position="665"/>
    </location>
</feature>
<dbReference type="GO" id="GO:0016757">
    <property type="term" value="F:glycosyltransferase activity"/>
    <property type="evidence" value="ECO:0007669"/>
    <property type="project" value="UniProtKB-KW"/>
</dbReference>
<dbReference type="PANTHER" id="PTHR12526">
    <property type="entry name" value="GLYCOSYLTRANSFERASE"/>
    <property type="match status" value="1"/>
</dbReference>
<dbReference type="AlphaFoldDB" id="A0A368Z244"/>